<evidence type="ECO:0000256" key="9">
    <source>
        <dbReference type="ARBA" id="ARBA00069709"/>
    </source>
</evidence>
<dbReference type="EMBL" id="NSFD01000022">
    <property type="protein sequence ID" value="PBA26785.1"/>
    <property type="molecule type" value="Genomic_DNA"/>
</dbReference>
<dbReference type="RefSeq" id="WP_023861701.1">
    <property type="nucleotide sequence ID" value="NZ_NSFB01000016.1"/>
</dbReference>
<keyword evidence="5" id="KW-0443">Lipid metabolism</keyword>
<dbReference type="Gene3D" id="3.50.50.60">
    <property type="entry name" value="FAD/NAD(P)-binding domain"/>
    <property type="match status" value="2"/>
</dbReference>
<dbReference type="GO" id="GO:0047571">
    <property type="term" value="F:3-oxosteroid 1-dehydrogenase activity"/>
    <property type="evidence" value="ECO:0007669"/>
    <property type="project" value="UniProtKB-EC"/>
</dbReference>
<evidence type="ECO:0000313" key="12">
    <source>
        <dbReference type="Proteomes" id="UP000217768"/>
    </source>
</evidence>
<evidence type="ECO:0000256" key="5">
    <source>
        <dbReference type="ARBA" id="ARBA00023221"/>
    </source>
</evidence>
<comment type="catalytic activity">
    <reaction evidence="6">
        <text>a 3-oxosteroid + A = a 3-oxo-Delta(1)-steroid + AH2</text>
        <dbReference type="Rhea" id="RHEA:13329"/>
        <dbReference type="ChEBI" id="CHEBI:13193"/>
        <dbReference type="ChEBI" id="CHEBI:17499"/>
        <dbReference type="ChEBI" id="CHEBI:20156"/>
        <dbReference type="ChEBI" id="CHEBI:47788"/>
        <dbReference type="EC" id="1.3.99.4"/>
    </reaction>
</comment>
<keyword evidence="3" id="KW-0274">FAD</keyword>
<dbReference type="InterPro" id="IPR036188">
    <property type="entry name" value="FAD/NAD-bd_sf"/>
</dbReference>
<dbReference type="InterPro" id="IPR027477">
    <property type="entry name" value="Succ_DH/fumarate_Rdtase_cat_sf"/>
</dbReference>
<keyword evidence="4" id="KW-0560">Oxidoreductase</keyword>
<evidence type="ECO:0000256" key="1">
    <source>
        <dbReference type="ARBA" id="ARBA00001974"/>
    </source>
</evidence>
<dbReference type="Proteomes" id="UP000217768">
    <property type="component" value="Unassembled WGS sequence"/>
</dbReference>
<proteinExistence type="inferred from homology"/>
<dbReference type="PANTHER" id="PTHR43400">
    <property type="entry name" value="FUMARATE REDUCTASE"/>
    <property type="match status" value="1"/>
</dbReference>
<comment type="similarity">
    <text evidence="7">Belongs to the FAD-dependent oxidoreductase 2 family. 3-oxosteroid dehydrogenase subfamily.</text>
</comment>
<evidence type="ECO:0000313" key="11">
    <source>
        <dbReference type="EMBL" id="PBA26785.1"/>
    </source>
</evidence>
<keyword evidence="2" id="KW-0285">Flavoprotein</keyword>
<keyword evidence="5" id="KW-0753">Steroid metabolism</keyword>
<evidence type="ECO:0000256" key="7">
    <source>
        <dbReference type="ARBA" id="ARBA00061147"/>
    </source>
</evidence>
<evidence type="ECO:0000256" key="4">
    <source>
        <dbReference type="ARBA" id="ARBA00023002"/>
    </source>
</evidence>
<evidence type="ECO:0000256" key="8">
    <source>
        <dbReference type="ARBA" id="ARBA00066536"/>
    </source>
</evidence>
<dbReference type="PANTHER" id="PTHR43400:SF10">
    <property type="entry name" value="3-OXOSTEROID 1-DEHYDROGENASE"/>
    <property type="match status" value="1"/>
</dbReference>
<evidence type="ECO:0000256" key="3">
    <source>
        <dbReference type="ARBA" id="ARBA00022827"/>
    </source>
</evidence>
<evidence type="ECO:0000256" key="6">
    <source>
        <dbReference type="ARBA" id="ARBA00051951"/>
    </source>
</evidence>
<comment type="cofactor">
    <cofactor evidence="1">
        <name>FAD</name>
        <dbReference type="ChEBI" id="CHEBI:57692"/>
    </cofactor>
</comment>
<dbReference type="SUPFAM" id="SSF51905">
    <property type="entry name" value="FAD/NAD(P)-binding domain"/>
    <property type="match status" value="1"/>
</dbReference>
<protein>
    <recommendedName>
        <fullName evidence="9">3-oxosteroid 1-dehydrogenase</fullName>
        <ecNumber evidence="8">1.3.99.4</ecNumber>
    </recommendedName>
</protein>
<dbReference type="InterPro" id="IPR050315">
    <property type="entry name" value="FAD-oxidoreductase_2"/>
</dbReference>
<name>A0A2A2ZK93_MYCAV</name>
<reference evidence="11 12" key="1">
    <citation type="submission" date="2017-08" db="EMBL/GenBank/DDBJ databases">
        <title>Phylogenetic analysis of Mycobacterium avium complex whole genomes.</title>
        <authorList>
            <person name="Caverly L.J."/>
            <person name="Spilker T."/>
            <person name="Lipuma J."/>
        </authorList>
    </citation>
    <scope>NUCLEOTIDE SEQUENCE [LARGE SCALE GENOMIC DNA]</scope>
    <source>
        <strain evidence="11 12">FLAC0165</strain>
    </source>
</reference>
<evidence type="ECO:0000259" key="10">
    <source>
        <dbReference type="Pfam" id="PF00890"/>
    </source>
</evidence>
<evidence type="ECO:0000256" key="2">
    <source>
        <dbReference type="ARBA" id="ARBA00022630"/>
    </source>
</evidence>
<feature type="domain" description="FAD-dependent oxidoreductase 2 FAD-binding" evidence="10">
    <location>
        <begin position="10"/>
        <end position="544"/>
    </location>
</feature>
<dbReference type="FunFam" id="3.50.50.60:FF:000208">
    <property type="entry name" value="3-ketosteroid dehydrogenase"/>
    <property type="match status" value="1"/>
</dbReference>
<organism evidence="11 12">
    <name type="scientific">Mycobacterium avium</name>
    <dbReference type="NCBI Taxonomy" id="1764"/>
    <lineage>
        <taxon>Bacteria</taxon>
        <taxon>Bacillati</taxon>
        <taxon>Actinomycetota</taxon>
        <taxon>Actinomycetes</taxon>
        <taxon>Mycobacteriales</taxon>
        <taxon>Mycobacteriaceae</taxon>
        <taxon>Mycobacterium</taxon>
        <taxon>Mycobacterium avium complex (MAC)</taxon>
    </lineage>
</organism>
<dbReference type="GO" id="GO:0008202">
    <property type="term" value="P:steroid metabolic process"/>
    <property type="evidence" value="ECO:0007669"/>
    <property type="project" value="UniProtKB-KW"/>
</dbReference>
<accession>A0A2A2ZK93</accession>
<dbReference type="InterPro" id="IPR003953">
    <property type="entry name" value="FAD-dep_OxRdtase_2_FAD-bd"/>
</dbReference>
<comment type="caution">
    <text evidence="11">The sequence shown here is derived from an EMBL/GenBank/DDBJ whole genome shotgun (WGS) entry which is preliminary data.</text>
</comment>
<dbReference type="NCBIfam" id="NF009478">
    <property type="entry name" value="PRK12844.1"/>
    <property type="match status" value="1"/>
</dbReference>
<sequence length="581" mass="61669">MSVTWDRSVDLLIAGSGGGGMVAGLAALDSGLEPLIVEKQSLVGGSTGLSGGIVWLPNNPLMRAEGVADSHQDGLAYLADVVGDVGAASSPERREMFLTAGHEMINFLTRRGVALIRCAGWSDYYPNHKGGDASGRAVEAVPFDAAKLGSWSGRVQPPLARNYGYVVLTNELRSVQYFNRSARTFAVAARVFARTAAARMRRRQLLTNGASLIAHMLKALLDLSDGQPPLWTDAALTELVVEDGRVVGARILRDGGACAVEARKGVLLAAGGFGHNKQMRRRYSGDQPNEGQWSIANAGDTGEVLEAAMRLGAKTDLMDEAWWLPSVFIANGGAVAASLGSGRQRPGAIYVDSTGRRFCNESNSYVEVGKAMYANKAVPCWMIFDDGYVRRYVTSANPLKTLRRHQPLPAELIESGAVKRAATIAGLAGETDLPAGELARTVERFNRFAAKGLDPDFGRGQSAYNDCLGDPGYRPNAAIGPLDTAPYYATRVFPADVGTCGGVITNEYAQVLDQQDRVIEGLYATGNTTATVMGRTYPGAGASIANSMVFGYVAARHAAGRRIAGTPPRAIAGVPPRRVCD</sequence>
<dbReference type="SUPFAM" id="SSF56425">
    <property type="entry name" value="Succinate dehydrogenase/fumarate reductase flavoprotein, catalytic domain"/>
    <property type="match status" value="1"/>
</dbReference>
<dbReference type="AlphaFoldDB" id="A0A2A2ZK93"/>
<dbReference type="Pfam" id="PF00890">
    <property type="entry name" value="FAD_binding_2"/>
    <property type="match status" value="1"/>
</dbReference>
<dbReference type="EC" id="1.3.99.4" evidence="8"/>
<gene>
    <name evidence="11" type="ORF">CKJ66_10835</name>
</gene>